<dbReference type="Pfam" id="PF11720">
    <property type="entry name" value="Inhibitor_I78"/>
    <property type="match status" value="1"/>
</dbReference>
<dbReference type="OrthoDB" id="8724542at2"/>
<evidence type="ECO:0008006" key="4">
    <source>
        <dbReference type="Google" id="ProtNLM"/>
    </source>
</evidence>
<comment type="caution">
    <text evidence="2">The sequence shown here is derived from an EMBL/GenBank/DDBJ whole genome shotgun (WGS) entry which is preliminary data.</text>
</comment>
<dbReference type="InterPro" id="IPR021719">
    <property type="entry name" value="Prot_inh_I78"/>
</dbReference>
<dbReference type="Gene3D" id="3.30.10.10">
    <property type="entry name" value="Trypsin Inhibitor V, subunit A"/>
    <property type="match status" value="1"/>
</dbReference>
<dbReference type="EMBL" id="NWBU01000010">
    <property type="protein sequence ID" value="PTQ10165.1"/>
    <property type="molecule type" value="Genomic_DNA"/>
</dbReference>
<protein>
    <recommendedName>
        <fullName evidence="4">Peptidase inhibitor I78</fullName>
    </recommendedName>
</protein>
<dbReference type="Proteomes" id="UP000244162">
    <property type="component" value="Unassembled WGS sequence"/>
</dbReference>
<feature type="signal peptide" evidence="1">
    <location>
        <begin position="1"/>
        <end position="18"/>
    </location>
</feature>
<organism evidence="2 3">
    <name type="scientific">Sphingomonas oleivorans</name>
    <dbReference type="NCBI Taxonomy" id="1735121"/>
    <lineage>
        <taxon>Bacteria</taxon>
        <taxon>Pseudomonadati</taxon>
        <taxon>Pseudomonadota</taxon>
        <taxon>Alphaproteobacteria</taxon>
        <taxon>Sphingomonadales</taxon>
        <taxon>Sphingomonadaceae</taxon>
        <taxon>Sphingomonas</taxon>
    </lineage>
</organism>
<name>A0A2T5FWN9_9SPHN</name>
<gene>
    <name evidence="2" type="ORF">CLG96_13660</name>
</gene>
<sequence length="104" mass="11013">MRRIILFAPALLAACASAGPRDPLPPAPVPAPAPPPAAACDATKAQAYVGKPANVPFIEMARIAAGAKTVRQIRPGTVVTMEYRADRLNVEIDKRDRIKAIRCG</sequence>
<dbReference type="PROSITE" id="PS51257">
    <property type="entry name" value="PROKAR_LIPOPROTEIN"/>
    <property type="match status" value="1"/>
</dbReference>
<dbReference type="AlphaFoldDB" id="A0A2T5FWN9"/>
<evidence type="ECO:0000256" key="1">
    <source>
        <dbReference type="SAM" id="SignalP"/>
    </source>
</evidence>
<evidence type="ECO:0000313" key="2">
    <source>
        <dbReference type="EMBL" id="PTQ10165.1"/>
    </source>
</evidence>
<dbReference type="PANTHER" id="PTHR39600:SF1">
    <property type="entry name" value="PEPTIDASE INHIBITOR I78 FAMILY PROTEIN"/>
    <property type="match status" value="1"/>
</dbReference>
<feature type="chain" id="PRO_5015686401" description="Peptidase inhibitor I78" evidence="1">
    <location>
        <begin position="19"/>
        <end position="104"/>
    </location>
</feature>
<dbReference type="RefSeq" id="WP_107968513.1">
    <property type="nucleotide sequence ID" value="NZ_NWBU01000010.1"/>
</dbReference>
<evidence type="ECO:0000313" key="3">
    <source>
        <dbReference type="Proteomes" id="UP000244162"/>
    </source>
</evidence>
<proteinExistence type="predicted"/>
<keyword evidence="1" id="KW-0732">Signal</keyword>
<keyword evidence="3" id="KW-1185">Reference proteome</keyword>
<accession>A0A2T5FWN9</accession>
<reference evidence="2 3" key="1">
    <citation type="submission" date="2017-09" db="EMBL/GenBank/DDBJ databases">
        <title>Sphingomonas panjinensis sp.nov., isolated from oil-contaminated soil.</title>
        <authorList>
            <person name="Wang L."/>
            <person name="Chen L."/>
        </authorList>
    </citation>
    <scope>NUCLEOTIDE SEQUENCE [LARGE SCALE GENOMIC DNA]</scope>
    <source>
        <strain evidence="2 3">FW-11</strain>
    </source>
</reference>
<dbReference type="PANTHER" id="PTHR39600">
    <property type="entry name" value="PEPTIDASE INHIBITOR I78 FAMILY PROTEIN"/>
    <property type="match status" value="1"/>
</dbReference>